<feature type="transmembrane region" description="Helical" evidence="1">
    <location>
        <begin position="51"/>
        <end position="75"/>
    </location>
</feature>
<reference evidence="2 3" key="1">
    <citation type="submission" date="2020-04" db="EMBL/GenBank/DDBJ databases">
        <title>Enterovirga sp. isolate from soil.</title>
        <authorList>
            <person name="Chea S."/>
            <person name="Kim D.-U."/>
        </authorList>
    </citation>
    <scope>NUCLEOTIDE SEQUENCE [LARGE SCALE GENOMIC DNA]</scope>
    <source>
        <strain evidence="2 3">DB1703</strain>
    </source>
</reference>
<keyword evidence="3" id="KW-1185">Reference proteome</keyword>
<dbReference type="Proteomes" id="UP000564885">
    <property type="component" value="Unassembled WGS sequence"/>
</dbReference>
<name>A0A849IJ01_9HYPH</name>
<dbReference type="EMBL" id="JABEPP010000004">
    <property type="protein sequence ID" value="NNM73923.1"/>
    <property type="molecule type" value="Genomic_DNA"/>
</dbReference>
<keyword evidence="1" id="KW-1133">Transmembrane helix</keyword>
<feature type="transmembrane region" description="Helical" evidence="1">
    <location>
        <begin position="7"/>
        <end position="31"/>
    </location>
</feature>
<keyword evidence="1" id="KW-0472">Membrane</keyword>
<feature type="transmembrane region" description="Helical" evidence="1">
    <location>
        <begin position="82"/>
        <end position="101"/>
    </location>
</feature>
<comment type="caution">
    <text evidence="2">The sequence shown here is derived from an EMBL/GenBank/DDBJ whole genome shotgun (WGS) entry which is preliminary data.</text>
</comment>
<gene>
    <name evidence="2" type="ORF">HJG44_16180</name>
</gene>
<evidence type="ECO:0000313" key="3">
    <source>
        <dbReference type="Proteomes" id="UP000564885"/>
    </source>
</evidence>
<dbReference type="RefSeq" id="WP_171219366.1">
    <property type="nucleotide sequence ID" value="NZ_JABEPP010000004.1"/>
</dbReference>
<sequence>MTLRLILNVFATCGTGTLAGVLLTIGLSFGSYWQSLPPADFLDWFARNGQYVGRTVPFALLPALAGLVGSLWFGWSSPPQRYLWGSALACLAVMLILTAIYNGPLNT</sequence>
<keyword evidence="1" id="KW-0812">Transmembrane</keyword>
<accession>A0A849IJ01</accession>
<proteinExistence type="predicted"/>
<evidence type="ECO:0000313" key="2">
    <source>
        <dbReference type="EMBL" id="NNM73923.1"/>
    </source>
</evidence>
<organism evidence="2 3">
    <name type="scientific">Enterovirga aerilata</name>
    <dbReference type="NCBI Taxonomy" id="2730920"/>
    <lineage>
        <taxon>Bacteria</taxon>
        <taxon>Pseudomonadati</taxon>
        <taxon>Pseudomonadota</taxon>
        <taxon>Alphaproteobacteria</taxon>
        <taxon>Hyphomicrobiales</taxon>
        <taxon>Methylobacteriaceae</taxon>
        <taxon>Enterovirga</taxon>
    </lineage>
</organism>
<evidence type="ECO:0000256" key="1">
    <source>
        <dbReference type="SAM" id="Phobius"/>
    </source>
</evidence>
<protein>
    <submittedName>
        <fullName evidence="2">DUF1772 domain-containing protein</fullName>
    </submittedName>
</protein>
<dbReference type="AlphaFoldDB" id="A0A849IJ01"/>